<evidence type="ECO:0008006" key="8">
    <source>
        <dbReference type="Google" id="ProtNLM"/>
    </source>
</evidence>
<evidence type="ECO:0000313" key="6">
    <source>
        <dbReference type="EMBL" id="QAA93472.1"/>
    </source>
</evidence>
<evidence type="ECO:0000259" key="4">
    <source>
        <dbReference type="Pfam" id="PF01471"/>
    </source>
</evidence>
<sequence>MADLCMVSESGTQANCRRRRLCWGVWASCVLLMGFLLWMPNATAQNINDILRILMPPSQQQQAVPPPVYVPPPTYSPPATHSRQHVPKPGVSRAETQQAQHMLNELGYDAGPADGAAGHRTISALNAFQRANGLAVTASIEKQGLATLAAIHRHIVASNALTMQTEPSAAAASPASLPADALPSPSASAIVRPDSATLAHPSFDCTRASTPTETTLCSNAALAMLDVQLSELYSRQLSGQGPQKAKAQQEQRHWLAQRNRCGADASCLFNAYSERIAQLGSPSQANASPAASQTATLSTTNQVVQAKPSTPSSVMTKATQSSAASPAASMDRVPMMLVVGKGTKARTFKEFVAEAKANPGSITYASSGEGSAHHLAMETLSQRAGLNIVHIPFRSSATALFDVAGGQVSAMMANLDTSKALIQSGKVVPIAVAHATRLPEFPNVPTLTEEGIEGVEAAALAGTRKAPAAPADPALNYSSRENQLMASPGRLPVIVPETYSEPDEEEIRLAIMRDMAAGGGRMLSPTAVEIGAPPFDQLMPIRLDATKVEKESCNPMTGRLAYTCEFRLYLKVSMPPQSMGFLRMGGGNEFFENLLDKQLASVNNATPGLKAHVFVLTDQGWRSPSMRKESIDATLKTYSETLSDWPECRLVQVGNELRCD</sequence>
<evidence type="ECO:0000313" key="7">
    <source>
        <dbReference type="Proteomes" id="UP000283474"/>
    </source>
</evidence>
<dbReference type="InterPro" id="IPR005064">
    <property type="entry name" value="BUG"/>
</dbReference>
<dbReference type="CDD" id="cd07012">
    <property type="entry name" value="PBP2_Bug_TTT"/>
    <property type="match status" value="1"/>
</dbReference>
<feature type="region of interest" description="Disordered" evidence="2">
    <location>
        <begin position="282"/>
        <end position="327"/>
    </location>
</feature>
<dbReference type="EMBL" id="CP022987">
    <property type="protein sequence ID" value="QAA93472.1"/>
    <property type="molecule type" value="Genomic_DNA"/>
</dbReference>
<dbReference type="Gene3D" id="1.10.101.10">
    <property type="entry name" value="PGBD-like superfamily/PGBD"/>
    <property type="match status" value="1"/>
</dbReference>
<comment type="similarity">
    <text evidence="1">Belongs to the UPF0065 (bug) family.</text>
</comment>
<evidence type="ECO:0000256" key="3">
    <source>
        <dbReference type="SAM" id="Phobius"/>
    </source>
</evidence>
<dbReference type="Pfam" id="PF03401">
    <property type="entry name" value="TctC"/>
    <property type="match status" value="1"/>
</dbReference>
<protein>
    <recommendedName>
        <fullName evidence="8">Peptidoglycan binding-like domain-containing protein</fullName>
    </recommendedName>
</protein>
<dbReference type="KEGG" id="pus:CKA81_06190"/>
<dbReference type="AlphaFoldDB" id="A0A410GB06"/>
<dbReference type="Proteomes" id="UP000283474">
    <property type="component" value="Chromosome"/>
</dbReference>
<dbReference type="InterPro" id="IPR036366">
    <property type="entry name" value="PGBDSf"/>
</dbReference>
<name>A0A410GB06_9BURK</name>
<keyword evidence="3" id="KW-0812">Transmembrane</keyword>
<feature type="compositionally biased region" description="Low complexity" evidence="2">
    <location>
        <begin position="282"/>
        <end position="296"/>
    </location>
</feature>
<proteinExistence type="inferred from homology"/>
<evidence type="ECO:0000256" key="2">
    <source>
        <dbReference type="SAM" id="MobiDB-lite"/>
    </source>
</evidence>
<keyword evidence="7" id="KW-1185">Reference proteome</keyword>
<reference evidence="6 7" key="1">
    <citation type="submission" date="2017-08" db="EMBL/GenBank/DDBJ databases">
        <authorList>
            <person name="Park S.-J."/>
            <person name="Kim H."/>
        </authorList>
    </citation>
    <scope>NUCLEOTIDE SEQUENCE [LARGE SCALE GENOMIC DNA]</scope>
    <source>
        <strain evidence="7">ye3</strain>
    </source>
</reference>
<dbReference type="InterPro" id="IPR036365">
    <property type="entry name" value="PGBD-like_sf"/>
</dbReference>
<dbReference type="OrthoDB" id="8678477at2"/>
<gene>
    <name evidence="6" type="ORF">CKA81_06190</name>
</gene>
<keyword evidence="3" id="KW-1133">Transmembrane helix</keyword>
<feature type="domain" description="Peptidoglycan binding-like" evidence="4">
    <location>
        <begin position="93"/>
        <end position="137"/>
    </location>
</feature>
<organism evidence="6 7">
    <name type="scientific">Pollutimonas thiosulfatoxidans</name>
    <dbReference type="NCBI Taxonomy" id="2028345"/>
    <lineage>
        <taxon>Bacteria</taxon>
        <taxon>Pseudomonadati</taxon>
        <taxon>Pseudomonadota</taxon>
        <taxon>Betaproteobacteria</taxon>
        <taxon>Burkholderiales</taxon>
        <taxon>Alcaligenaceae</taxon>
        <taxon>Pollutimonas</taxon>
    </lineage>
</organism>
<dbReference type="Pfam" id="PF07007">
    <property type="entry name" value="LprI"/>
    <property type="match status" value="1"/>
</dbReference>
<evidence type="ECO:0000259" key="5">
    <source>
        <dbReference type="Pfam" id="PF07007"/>
    </source>
</evidence>
<dbReference type="Pfam" id="PF01471">
    <property type="entry name" value="PG_binding_1"/>
    <property type="match status" value="1"/>
</dbReference>
<feature type="domain" description="Lysozyme inhibitor LprI-like N-terminal" evidence="5">
    <location>
        <begin position="205"/>
        <end position="279"/>
    </location>
</feature>
<dbReference type="SUPFAM" id="SSF53850">
    <property type="entry name" value="Periplasmic binding protein-like II"/>
    <property type="match status" value="1"/>
</dbReference>
<dbReference type="Gene3D" id="3.40.190.10">
    <property type="entry name" value="Periplasmic binding protein-like II"/>
    <property type="match status" value="1"/>
</dbReference>
<feature type="transmembrane region" description="Helical" evidence="3">
    <location>
        <begin position="21"/>
        <end position="39"/>
    </location>
</feature>
<dbReference type="PANTHER" id="PTHR42928:SF5">
    <property type="entry name" value="BLR1237 PROTEIN"/>
    <property type="match status" value="1"/>
</dbReference>
<keyword evidence="3" id="KW-0472">Membrane</keyword>
<accession>A0A410GB06</accession>
<dbReference type="PANTHER" id="PTHR42928">
    <property type="entry name" value="TRICARBOXYLATE-BINDING PROTEIN"/>
    <property type="match status" value="1"/>
</dbReference>
<dbReference type="InterPro" id="IPR002477">
    <property type="entry name" value="Peptidoglycan-bd-like"/>
</dbReference>
<evidence type="ECO:0000256" key="1">
    <source>
        <dbReference type="ARBA" id="ARBA00006987"/>
    </source>
</evidence>
<dbReference type="SUPFAM" id="SSF47090">
    <property type="entry name" value="PGBD-like"/>
    <property type="match status" value="1"/>
</dbReference>
<dbReference type="InterPro" id="IPR009739">
    <property type="entry name" value="LprI-like_N"/>
</dbReference>
<feature type="compositionally biased region" description="Polar residues" evidence="2">
    <location>
        <begin position="297"/>
        <end position="320"/>
    </location>
</feature>